<dbReference type="AlphaFoldDB" id="D2SEY5"/>
<dbReference type="KEGG" id="gob:Gobs_1980"/>
<reference evidence="2" key="2">
    <citation type="submission" date="2010-01" db="EMBL/GenBank/DDBJ databases">
        <title>The complete genome of Geodermatophilus obscurus DSM 43160.</title>
        <authorList>
            <consortium name="US DOE Joint Genome Institute (JGI-PGF)"/>
            <person name="Lucas S."/>
            <person name="Copeland A."/>
            <person name="Lapidus A."/>
            <person name="Glavina del Rio T."/>
            <person name="Dalin E."/>
            <person name="Tice H."/>
            <person name="Bruce D."/>
            <person name="Goodwin L."/>
            <person name="Pitluck S."/>
            <person name="Kyrpides N."/>
            <person name="Mavromatis K."/>
            <person name="Ivanova N."/>
            <person name="Munk A.C."/>
            <person name="Brettin T."/>
            <person name="Detter J.C."/>
            <person name="Han C."/>
            <person name="Larimer F."/>
            <person name="Land M."/>
            <person name="Hauser L."/>
            <person name="Markowitz V."/>
            <person name="Cheng J.-F."/>
            <person name="Hugenholtz P."/>
            <person name="Woyke T."/>
            <person name="Wu D."/>
            <person name="Jando M."/>
            <person name="Schneider S."/>
            <person name="Klenk H.-P."/>
            <person name="Eisen J.A."/>
        </authorList>
    </citation>
    <scope>NUCLEOTIDE SEQUENCE [LARGE SCALE GENOMIC DNA]</scope>
    <source>
        <strain evidence="2">ATCC 25078 / DSM 43160 / JCM 3152 / KCC A-0152 / KCTC 9177 / NBRC 13315 / NRRL B-3577 / G-20</strain>
    </source>
</reference>
<dbReference type="Proteomes" id="UP000001382">
    <property type="component" value="Chromosome"/>
</dbReference>
<evidence type="ECO:0000313" key="1">
    <source>
        <dbReference type="EMBL" id="ADB74675.1"/>
    </source>
</evidence>
<sequence>MTTQPSTRYAPPVVREWTTFLTSDAGVTFFGDSELVIRAVHYCKGDRAVCDAQPTECGHPPHVRTTDGRCGAFVGALGAVAAQAPTSSS</sequence>
<gene>
    <name evidence="1" type="ordered locus">Gobs_1980</name>
</gene>
<reference evidence="1 2" key="1">
    <citation type="journal article" date="2010" name="Stand. Genomic Sci.">
        <title>Complete genome sequence of Geodermatophilus obscurus type strain (G-20).</title>
        <authorList>
            <person name="Ivanova N."/>
            <person name="Sikorski J."/>
            <person name="Jando M."/>
            <person name="Munk C."/>
            <person name="Lapidus A."/>
            <person name="Glavina Del Rio T."/>
            <person name="Copeland A."/>
            <person name="Tice H."/>
            <person name="Cheng J.-F."/>
            <person name="Lucas S."/>
            <person name="Chen F."/>
            <person name="Nolan M."/>
            <person name="Bruce D."/>
            <person name="Goodwin L."/>
            <person name="Pitluck S."/>
            <person name="Mavromatis K."/>
            <person name="Mikhailova N."/>
            <person name="Pati A."/>
            <person name="Chen A."/>
            <person name="Palaniappan K."/>
            <person name="Land M."/>
            <person name="Hauser L."/>
            <person name="Chang Y.-J."/>
            <person name="Jeffries C.D."/>
            <person name="Meincke L."/>
            <person name="Brettin T."/>
            <person name="Detter J.C."/>
            <person name="Detter J.C."/>
            <person name="Rohde M."/>
            <person name="Goeker M."/>
            <person name="Bristow J."/>
            <person name="Eisen J.A."/>
            <person name="Markowitz V."/>
            <person name="Hugenholtz P."/>
            <person name="Kyrpides N.C."/>
            <person name="Klenk H.-P."/>
        </authorList>
    </citation>
    <scope>NUCLEOTIDE SEQUENCE [LARGE SCALE GENOMIC DNA]</scope>
    <source>
        <strain evidence="2">ATCC 25078 / DSM 43160 / JCM 3152 / KCC A-0152 / KCTC 9177 / NBRC 13315 / NRRL B-3577 / G-20</strain>
    </source>
</reference>
<evidence type="ECO:0000313" key="2">
    <source>
        <dbReference type="Proteomes" id="UP000001382"/>
    </source>
</evidence>
<keyword evidence="2" id="KW-1185">Reference proteome</keyword>
<dbReference type="RefSeq" id="WP_012948114.1">
    <property type="nucleotide sequence ID" value="NC_013757.1"/>
</dbReference>
<dbReference type="HOGENOM" id="CLU_2450405_0_0_11"/>
<accession>D2SEY5</accession>
<proteinExistence type="predicted"/>
<organism evidence="1 2">
    <name type="scientific">Geodermatophilus obscurus (strain ATCC 25078 / DSM 43160 / JCM 3152 / CCUG 61914 / KCC A-0152 / KCTC 9177 / NBRC 13315 / NRRL B-3577 / G-20)</name>
    <dbReference type="NCBI Taxonomy" id="526225"/>
    <lineage>
        <taxon>Bacteria</taxon>
        <taxon>Bacillati</taxon>
        <taxon>Actinomycetota</taxon>
        <taxon>Actinomycetes</taxon>
        <taxon>Geodermatophilales</taxon>
        <taxon>Geodermatophilaceae</taxon>
        <taxon>Geodermatophilus</taxon>
    </lineage>
</organism>
<dbReference type="EMBL" id="CP001867">
    <property type="protein sequence ID" value="ADB74675.1"/>
    <property type="molecule type" value="Genomic_DNA"/>
</dbReference>
<protein>
    <submittedName>
        <fullName evidence="1">Uncharacterized protein</fullName>
    </submittedName>
</protein>
<name>D2SEY5_GEOOG</name>